<dbReference type="CDD" id="cd06423">
    <property type="entry name" value="CESA_like"/>
    <property type="match status" value="1"/>
</dbReference>
<comment type="subcellular location">
    <subcellularLocation>
        <location evidence="1">Cell membrane</location>
    </subcellularLocation>
</comment>
<dbReference type="PANTHER" id="PTHR22913">
    <property type="entry name" value="HYALURONAN SYNTHASE"/>
    <property type="match status" value="1"/>
</dbReference>
<evidence type="ECO:0000256" key="6">
    <source>
        <dbReference type="ARBA" id="ARBA00022676"/>
    </source>
</evidence>
<evidence type="ECO:0000313" key="18">
    <source>
        <dbReference type="Proteomes" id="UP000268658"/>
    </source>
</evidence>
<organism evidence="17 18">
    <name type="scientific">Actinomyces viscosus</name>
    <dbReference type="NCBI Taxonomy" id="1656"/>
    <lineage>
        <taxon>Bacteria</taxon>
        <taxon>Bacillati</taxon>
        <taxon>Actinomycetota</taxon>
        <taxon>Actinomycetes</taxon>
        <taxon>Actinomycetales</taxon>
        <taxon>Actinomycetaceae</taxon>
        <taxon>Actinomyces</taxon>
    </lineage>
</organism>
<dbReference type="EMBL" id="LR134477">
    <property type="protein sequence ID" value="VEI18220.1"/>
    <property type="molecule type" value="Genomic_DNA"/>
</dbReference>
<feature type="transmembrane region" description="Helical" evidence="15">
    <location>
        <begin position="425"/>
        <end position="441"/>
    </location>
</feature>
<keyword evidence="15" id="KW-1133">Transmembrane helix</keyword>
<dbReference type="GO" id="GO:0085029">
    <property type="term" value="P:extracellular matrix assembly"/>
    <property type="evidence" value="ECO:0007669"/>
    <property type="project" value="TreeGrafter"/>
</dbReference>
<gene>
    <name evidence="17" type="primary">pgaC</name>
    <name evidence="17" type="ORF">NCTC10951_02593</name>
</gene>
<evidence type="ECO:0000259" key="16">
    <source>
        <dbReference type="Pfam" id="PF00535"/>
    </source>
</evidence>
<evidence type="ECO:0000256" key="10">
    <source>
        <dbReference type="ARBA" id="ARBA00040508"/>
    </source>
</evidence>
<evidence type="ECO:0000256" key="13">
    <source>
        <dbReference type="ARBA" id="ARBA00047709"/>
    </source>
</evidence>
<evidence type="ECO:0000256" key="3">
    <source>
        <dbReference type="ARBA" id="ARBA00006782"/>
    </source>
</evidence>
<keyword evidence="7 17" id="KW-0808">Transferase</keyword>
<name>A0A3S4V413_ACTVI</name>
<dbReference type="SUPFAM" id="SSF53448">
    <property type="entry name" value="Nucleotide-diphospho-sugar transferases"/>
    <property type="match status" value="1"/>
</dbReference>
<dbReference type="EC" id="2.4.1.212" evidence="4"/>
<evidence type="ECO:0000256" key="14">
    <source>
        <dbReference type="ARBA" id="ARBA00048168"/>
    </source>
</evidence>
<evidence type="ECO:0000256" key="4">
    <source>
        <dbReference type="ARBA" id="ARBA00012207"/>
    </source>
</evidence>
<evidence type="ECO:0000256" key="2">
    <source>
        <dbReference type="ARBA" id="ARBA00004698"/>
    </source>
</evidence>
<dbReference type="Proteomes" id="UP000268658">
    <property type="component" value="Chromosome"/>
</dbReference>
<dbReference type="RefSeq" id="WP_197722312.1">
    <property type="nucleotide sequence ID" value="NZ_JASPER010000022.1"/>
</dbReference>
<evidence type="ECO:0000256" key="5">
    <source>
        <dbReference type="ARBA" id="ARBA00022475"/>
    </source>
</evidence>
<reference evidence="17 18" key="1">
    <citation type="submission" date="2018-12" db="EMBL/GenBank/DDBJ databases">
        <authorList>
            <consortium name="Pathogen Informatics"/>
        </authorList>
    </citation>
    <scope>NUCLEOTIDE SEQUENCE [LARGE SCALE GENOMIC DNA]</scope>
    <source>
        <strain evidence="17 18">NCTC10951</strain>
    </source>
</reference>
<evidence type="ECO:0000256" key="9">
    <source>
        <dbReference type="ARBA" id="ARBA00037408"/>
    </source>
</evidence>
<dbReference type="Gene3D" id="3.90.550.10">
    <property type="entry name" value="Spore Coat Polysaccharide Biosynthesis Protein SpsA, Chain A"/>
    <property type="match status" value="1"/>
</dbReference>
<dbReference type="InterPro" id="IPR029044">
    <property type="entry name" value="Nucleotide-diphossugar_trans"/>
</dbReference>
<feature type="domain" description="Glycosyltransferase 2-like" evidence="16">
    <location>
        <begin position="143"/>
        <end position="313"/>
    </location>
</feature>
<dbReference type="GO" id="GO:0005886">
    <property type="term" value="C:plasma membrane"/>
    <property type="evidence" value="ECO:0007669"/>
    <property type="project" value="UniProtKB-SubCell"/>
</dbReference>
<accession>A0A3S4V413</accession>
<keyword evidence="8 15" id="KW-0472">Membrane</keyword>
<proteinExistence type="inferred from homology"/>
<dbReference type="GO" id="GO:0030213">
    <property type="term" value="P:hyaluronan biosynthetic process"/>
    <property type="evidence" value="ECO:0007669"/>
    <property type="project" value="TreeGrafter"/>
</dbReference>
<dbReference type="GO" id="GO:0050501">
    <property type="term" value="F:hyaluronan synthase activity"/>
    <property type="evidence" value="ECO:0007669"/>
    <property type="project" value="UniProtKB-EC"/>
</dbReference>
<evidence type="ECO:0000256" key="7">
    <source>
        <dbReference type="ARBA" id="ARBA00022679"/>
    </source>
</evidence>
<dbReference type="KEGG" id="avc:NCTC10951_02593"/>
<evidence type="ECO:0000256" key="12">
    <source>
        <dbReference type="ARBA" id="ARBA00043237"/>
    </source>
</evidence>
<comment type="pathway">
    <text evidence="2">Glycan biosynthesis; hyaluronan biosynthesis.</text>
</comment>
<evidence type="ECO:0000256" key="1">
    <source>
        <dbReference type="ARBA" id="ARBA00004236"/>
    </source>
</evidence>
<sequence>MSWSFGFFVMLGCLLILLACLAVKLLFKRGLRLRAVRVRSAGSRQVVAVRTPVTTPAEAQRSADVTGLPRALMGISRPSPAIMVTIGLAGWLSWRVLLSRHHVLDPWAVRTFDVLFLLVAVQLVLACFEGRLIGSGEAYRVAVLIPLYNEDPDVVVRMLSALLNQTSPPAEIHVVDDGSTQGSYLEQRDWFIEQAAVSGIYATWQRTPNEGKRHAQVHGFRKIRDADLFVTVDSDSMLDAEALREIVQPFSDPRVMSVAGVILAINNRENLLARVTDVIFVGQQLIDRAFMSQLGSVMVNSGGLAAYRCSILAENIDVYMRESYLGRHVEFSDDSMLTLFALLHGRTVQQPSAFAFAWMPDRWSHHYRQQERWFRGSFIRGLWRVRFLPVLSWGWWRQATGWMQIWAVSSVFVYLVLWRPLTTGNGVPLAVALVPLMIGLAQNSRYLNVWRSDTTGFQRRASLILSPVATLWSAVILRPLRLWGMVTSWKMGWNTRQQVEVTSR</sequence>
<keyword evidence="15" id="KW-0812">Transmembrane</keyword>
<keyword evidence="5" id="KW-1003">Cell membrane</keyword>
<keyword evidence="6 17" id="KW-0328">Glycosyltransferase</keyword>
<protein>
    <recommendedName>
        <fullName evidence="10">Hyaluronan synthase</fullName>
        <ecNumber evidence="4">2.4.1.212</ecNumber>
    </recommendedName>
    <alternativeName>
        <fullName evidence="12">Hyaluronate synthase</fullName>
    </alternativeName>
    <alternativeName>
        <fullName evidence="11">Hyaluronic acid synthase</fullName>
    </alternativeName>
</protein>
<evidence type="ECO:0000313" key="17">
    <source>
        <dbReference type="EMBL" id="VEI18220.1"/>
    </source>
</evidence>
<evidence type="ECO:0000256" key="15">
    <source>
        <dbReference type="SAM" id="Phobius"/>
    </source>
</evidence>
<comment type="catalytic activity">
    <reaction evidence="14">
        <text>N-acetyl-beta-D-glucosaminyl-(1-&gt;4)-[hyaluronan](n) + UDP-alpha-D-glucuronate = [hyaluronan](n+1) + UDP + H(+)</text>
        <dbReference type="Rhea" id="RHEA:12528"/>
        <dbReference type="Rhea" id="RHEA-COMP:12585"/>
        <dbReference type="Rhea" id="RHEA-COMP:12587"/>
        <dbReference type="ChEBI" id="CHEBI:15378"/>
        <dbReference type="ChEBI" id="CHEBI:58052"/>
        <dbReference type="ChEBI" id="CHEBI:58223"/>
        <dbReference type="ChEBI" id="CHEBI:132153"/>
        <dbReference type="ChEBI" id="CHEBI:132154"/>
        <dbReference type="EC" id="2.4.1.212"/>
    </reaction>
</comment>
<comment type="catalytic activity">
    <reaction evidence="13">
        <text>[hyaluronan](n) + UDP-N-acetyl-alpha-D-glucosamine = N-acetyl-beta-D-glucosaminyl-(1-&gt;4)-[hyaluronan](n) + UDP + H(+)</text>
        <dbReference type="Rhea" id="RHEA:20465"/>
        <dbReference type="Rhea" id="RHEA-COMP:12583"/>
        <dbReference type="Rhea" id="RHEA-COMP:12585"/>
        <dbReference type="ChEBI" id="CHEBI:15378"/>
        <dbReference type="ChEBI" id="CHEBI:57705"/>
        <dbReference type="ChEBI" id="CHEBI:58223"/>
        <dbReference type="ChEBI" id="CHEBI:132153"/>
        <dbReference type="ChEBI" id="CHEBI:132154"/>
        <dbReference type="EC" id="2.4.1.212"/>
    </reaction>
</comment>
<feature type="transmembrane region" description="Helical" evidence="15">
    <location>
        <begin position="461"/>
        <end position="480"/>
    </location>
</feature>
<dbReference type="AlphaFoldDB" id="A0A3S4V413"/>
<evidence type="ECO:0000256" key="8">
    <source>
        <dbReference type="ARBA" id="ARBA00023136"/>
    </source>
</evidence>
<comment type="similarity">
    <text evidence="3">Belongs to the NodC/HAS family.</text>
</comment>
<dbReference type="InterPro" id="IPR001173">
    <property type="entry name" value="Glyco_trans_2-like"/>
</dbReference>
<dbReference type="PANTHER" id="PTHR22913:SF12">
    <property type="entry name" value="MANNURONAN SYNTHASE"/>
    <property type="match status" value="1"/>
</dbReference>
<evidence type="ECO:0000256" key="11">
    <source>
        <dbReference type="ARBA" id="ARBA00042148"/>
    </source>
</evidence>
<feature type="transmembrane region" description="Helical" evidence="15">
    <location>
        <begin position="402"/>
        <end position="418"/>
    </location>
</feature>
<comment type="function">
    <text evidence="9">Glycosaminoglycan synthesis. The hyaluronic acid capsule is involved in the pathogenicity of group A Streptococci; it may be the major virulence determinant.</text>
</comment>
<dbReference type="Pfam" id="PF00535">
    <property type="entry name" value="Glycos_transf_2"/>
    <property type="match status" value="1"/>
</dbReference>
<feature type="transmembrane region" description="Helical" evidence="15">
    <location>
        <begin position="6"/>
        <end position="27"/>
    </location>
</feature>